<feature type="domain" description="ADP ribosyltransferase" evidence="1">
    <location>
        <begin position="384"/>
        <end position="533"/>
    </location>
</feature>
<dbReference type="Gene3D" id="3.90.176.10">
    <property type="entry name" value="Toxin ADP-ribosyltransferase, Chain A, domain 1"/>
    <property type="match status" value="1"/>
</dbReference>
<evidence type="ECO:0000259" key="1">
    <source>
        <dbReference type="Pfam" id="PF03496"/>
    </source>
</evidence>
<sequence>MAYDIGEALDRIEEELIASMIRNMGRHRVEEIKEEKEWTMWQAEQLKSLRAYRQDNKEKYSGRFLAINEKIEEAIRKSYAAGGMHEERKILRAAKKGAKLSQSMNPLTGRFFQLNKEKLEALIKATKADMTKAETAILRMADDQYRKAIFNAQVYANSGAGTYEQAVDMATKSMLSSGLNCVEYKNGARHTLPNYARMAVRTANKRAYLSGEGEKRRKWGITTVILAKRGNPCPKCAPFVGKVFIDDVWSGGNKKDGDYPLLSSAIGAGLYHPNCKDSHTTYFPELHAGDEKWTKEELEEVAEDYNREQKEKRIEHQVEKFERLSMFSLDPENKKQYDLRARLLKKHVFFKTGNMSLEEYADYKRYVASFNAVSSERAVEVLRKDAEAWIESLSEPQKQSIRKYSYNPGDAKPNRFYERLNALLRNGEIDKNPRMKEHADRMSEGIAKFKLTHNVVTYRGSNFDFSMGAKVGEFFTSKQFISTSVRRKGIIKGGYDYKLYVSKGSKAAYIESLSHFPNQRELLIDKGVLFKVLSRHGNLIELEVVT</sequence>
<dbReference type="Pfam" id="PF06152">
    <property type="entry name" value="Phage_min_cap2"/>
    <property type="match status" value="1"/>
</dbReference>
<organism evidence="2">
    <name type="scientific">Siphoviridae sp. ctZ1O5</name>
    <dbReference type="NCBI Taxonomy" id="2825555"/>
    <lineage>
        <taxon>Viruses</taxon>
        <taxon>Duplodnaviria</taxon>
        <taxon>Heunggongvirae</taxon>
        <taxon>Uroviricota</taxon>
        <taxon>Caudoviricetes</taxon>
    </lineage>
</organism>
<dbReference type="InterPro" id="IPR003540">
    <property type="entry name" value="ADP-ribosyltransferase"/>
</dbReference>
<dbReference type="InterPro" id="IPR009319">
    <property type="entry name" value="Phage_A118_VSP1"/>
</dbReference>
<accession>A0A8S5PD81</accession>
<reference evidence="2" key="1">
    <citation type="journal article" date="2021" name="Proc. Natl. Acad. Sci. U.S.A.">
        <title>A Catalog of Tens of Thousands of Viruses from Human Metagenomes Reveals Hidden Associations with Chronic Diseases.</title>
        <authorList>
            <person name="Tisza M.J."/>
            <person name="Buck C.B."/>
        </authorList>
    </citation>
    <scope>NUCLEOTIDE SEQUENCE</scope>
    <source>
        <strain evidence="2">CtZ1O5</strain>
    </source>
</reference>
<dbReference type="GO" id="GO:0005198">
    <property type="term" value="F:structural molecule activity"/>
    <property type="evidence" value="ECO:0007669"/>
    <property type="project" value="InterPro"/>
</dbReference>
<name>A0A8S5PD81_9CAUD</name>
<proteinExistence type="predicted"/>
<protein>
    <submittedName>
        <fullName evidence="2">Minor capsid protein</fullName>
    </submittedName>
</protein>
<dbReference type="PROSITE" id="PS51996">
    <property type="entry name" value="TR_MART"/>
    <property type="match status" value="1"/>
</dbReference>
<dbReference type="Pfam" id="PF03496">
    <property type="entry name" value="ADPrib_exo_Tox"/>
    <property type="match status" value="1"/>
</dbReference>
<dbReference type="GO" id="GO:0005576">
    <property type="term" value="C:extracellular region"/>
    <property type="evidence" value="ECO:0007669"/>
    <property type="project" value="InterPro"/>
</dbReference>
<dbReference type="EMBL" id="BK015404">
    <property type="protein sequence ID" value="DAE05135.1"/>
    <property type="molecule type" value="Genomic_DNA"/>
</dbReference>
<evidence type="ECO:0000313" key="2">
    <source>
        <dbReference type="EMBL" id="DAE05135.1"/>
    </source>
</evidence>
<dbReference type="SUPFAM" id="SSF56399">
    <property type="entry name" value="ADP-ribosylation"/>
    <property type="match status" value="1"/>
</dbReference>